<comment type="caution">
    <text evidence="2">The sequence shown here is derived from an EMBL/GenBank/DDBJ whole genome shotgun (WGS) entry which is preliminary data.</text>
</comment>
<dbReference type="InterPro" id="IPR042097">
    <property type="entry name" value="Aminopeptidase_N-like_N_sf"/>
</dbReference>
<reference evidence="2 3" key="1">
    <citation type="submission" date="2024-02" db="EMBL/GenBank/DDBJ databases">
        <authorList>
            <person name="Vignale AGUSTIN F."/>
            <person name="Sosa J E."/>
            <person name="Modenutti C."/>
        </authorList>
    </citation>
    <scope>NUCLEOTIDE SEQUENCE [LARGE SCALE GENOMIC DNA]</scope>
</reference>
<gene>
    <name evidence="2" type="ORF">ILEXP_LOCUS1713</name>
</gene>
<evidence type="ECO:0000259" key="1">
    <source>
        <dbReference type="Pfam" id="PF17900"/>
    </source>
</evidence>
<dbReference type="AlphaFoldDB" id="A0ABC8QY72"/>
<evidence type="ECO:0000313" key="2">
    <source>
        <dbReference type="EMBL" id="CAK9134787.1"/>
    </source>
</evidence>
<name>A0ABC8QY72_9AQUA</name>
<dbReference type="Pfam" id="PF17900">
    <property type="entry name" value="Peptidase_M1_N"/>
    <property type="match status" value="1"/>
</dbReference>
<dbReference type="Gene3D" id="2.60.40.1730">
    <property type="entry name" value="tricorn interacting facor f3 domain"/>
    <property type="match status" value="1"/>
</dbReference>
<feature type="non-terminal residue" evidence="2">
    <location>
        <position position="1"/>
    </location>
</feature>
<dbReference type="Proteomes" id="UP001642360">
    <property type="component" value="Unassembled WGS sequence"/>
</dbReference>
<protein>
    <recommendedName>
        <fullName evidence="1">Aminopeptidase N-like N-terminal domain-containing protein</fullName>
    </recommendedName>
</protein>
<organism evidence="2 3">
    <name type="scientific">Ilex paraguariensis</name>
    <name type="common">yerba mate</name>
    <dbReference type="NCBI Taxonomy" id="185542"/>
    <lineage>
        <taxon>Eukaryota</taxon>
        <taxon>Viridiplantae</taxon>
        <taxon>Streptophyta</taxon>
        <taxon>Embryophyta</taxon>
        <taxon>Tracheophyta</taxon>
        <taxon>Spermatophyta</taxon>
        <taxon>Magnoliopsida</taxon>
        <taxon>eudicotyledons</taxon>
        <taxon>Gunneridae</taxon>
        <taxon>Pentapetalae</taxon>
        <taxon>asterids</taxon>
        <taxon>campanulids</taxon>
        <taxon>Aquifoliales</taxon>
        <taxon>Aquifoliaceae</taxon>
        <taxon>Ilex</taxon>
    </lineage>
</organism>
<dbReference type="InterPro" id="IPR045357">
    <property type="entry name" value="Aminopeptidase_N-like_N"/>
</dbReference>
<feature type="domain" description="Aminopeptidase N-like N-terminal" evidence="1">
    <location>
        <begin position="2"/>
        <end position="97"/>
    </location>
</feature>
<proteinExistence type="predicted"/>
<accession>A0ABC8QY72</accession>
<keyword evidence="3" id="KW-1185">Reference proteome</keyword>
<sequence length="108" mass="12762">LECVERTNEIILNMKDLMFDKGGVHVAKEVGDSDLQPINISEPILENGKQWLIITLNEELEVKEKIQVKIKYYKVHDTSQDPDVAFFKYRYARKAVDKYKLVYWQRSI</sequence>
<dbReference type="EMBL" id="CAUOFW020000572">
    <property type="protein sequence ID" value="CAK9134787.1"/>
    <property type="molecule type" value="Genomic_DNA"/>
</dbReference>
<evidence type="ECO:0000313" key="3">
    <source>
        <dbReference type="Proteomes" id="UP001642360"/>
    </source>
</evidence>